<dbReference type="EMBL" id="FQUG01000003">
    <property type="protein sequence ID" value="SHE65708.1"/>
    <property type="molecule type" value="Genomic_DNA"/>
</dbReference>
<keyword evidence="1" id="KW-0732">Signal</keyword>
<dbReference type="RefSeq" id="WP_072935008.1">
    <property type="nucleotide sequence ID" value="NZ_FQUG01000003.1"/>
</dbReference>
<accession>A0A1M4VA54</accession>
<evidence type="ECO:0000256" key="1">
    <source>
        <dbReference type="SAM" id="SignalP"/>
    </source>
</evidence>
<gene>
    <name evidence="2" type="ORF">SAMN02745190_00935</name>
</gene>
<feature type="chain" id="PRO_5011979395" evidence="1">
    <location>
        <begin position="23"/>
        <end position="151"/>
    </location>
</feature>
<name>A0A1M4VA54_9FIRM</name>
<protein>
    <submittedName>
        <fullName evidence="2">Uncharacterized protein</fullName>
    </submittedName>
</protein>
<dbReference type="Proteomes" id="UP000184404">
    <property type="component" value="Unassembled WGS sequence"/>
</dbReference>
<keyword evidence="3" id="KW-1185">Reference proteome</keyword>
<feature type="signal peptide" evidence="1">
    <location>
        <begin position="1"/>
        <end position="22"/>
    </location>
</feature>
<proteinExistence type="predicted"/>
<reference evidence="2 3" key="1">
    <citation type="submission" date="2016-11" db="EMBL/GenBank/DDBJ databases">
        <authorList>
            <person name="Jaros S."/>
            <person name="Januszkiewicz K."/>
            <person name="Wedrychowicz H."/>
        </authorList>
    </citation>
    <scope>NUCLEOTIDE SEQUENCE [LARGE SCALE GENOMIC DNA]</scope>
    <source>
        <strain evidence="2 3">DSM 10502</strain>
    </source>
</reference>
<dbReference type="AlphaFoldDB" id="A0A1M4VA54"/>
<organism evidence="2 3">
    <name type="scientific">Schwartzia succinivorans DSM 10502</name>
    <dbReference type="NCBI Taxonomy" id="1123243"/>
    <lineage>
        <taxon>Bacteria</taxon>
        <taxon>Bacillati</taxon>
        <taxon>Bacillota</taxon>
        <taxon>Negativicutes</taxon>
        <taxon>Selenomonadales</taxon>
        <taxon>Selenomonadaceae</taxon>
        <taxon>Schwartzia</taxon>
    </lineage>
</organism>
<evidence type="ECO:0000313" key="3">
    <source>
        <dbReference type="Proteomes" id="UP000184404"/>
    </source>
</evidence>
<evidence type="ECO:0000313" key="2">
    <source>
        <dbReference type="EMBL" id="SHE65708.1"/>
    </source>
</evidence>
<sequence>MIKELTTCLTGFLMMAGTTGFAAIPSTDIAIGGIKPGMNIDEAIAAFGQPTYHDQGEEALFQNGIKIDLDDYTRRTIEEIKLSGSSDIATPAGITIGSSESAVTEAYGHPDKLKNEDGVQEYTYYAADSGMKIEFKVIRGTVAKIKCELNN</sequence>
<dbReference type="OrthoDB" id="1666587at2"/>